<comment type="caution">
    <text evidence="3">The sequence shown here is derived from an EMBL/GenBank/DDBJ whole genome shotgun (WGS) entry which is preliminary data.</text>
</comment>
<dbReference type="InterPro" id="IPR010730">
    <property type="entry name" value="HET"/>
</dbReference>
<dbReference type="Pfam" id="PF06985">
    <property type="entry name" value="HET"/>
    <property type="match status" value="1"/>
</dbReference>
<organism evidence="3 4">
    <name type="scientific">Podospora aff. communis PSN243</name>
    <dbReference type="NCBI Taxonomy" id="3040156"/>
    <lineage>
        <taxon>Eukaryota</taxon>
        <taxon>Fungi</taxon>
        <taxon>Dikarya</taxon>
        <taxon>Ascomycota</taxon>
        <taxon>Pezizomycotina</taxon>
        <taxon>Sordariomycetes</taxon>
        <taxon>Sordariomycetidae</taxon>
        <taxon>Sordariales</taxon>
        <taxon>Podosporaceae</taxon>
        <taxon>Podospora</taxon>
    </lineage>
</organism>
<proteinExistence type="predicted"/>
<feature type="domain" description="Heterokaryon incompatibility" evidence="2">
    <location>
        <begin position="1"/>
        <end position="88"/>
    </location>
</feature>
<name>A0AAV9GP88_9PEZI</name>
<dbReference type="Proteomes" id="UP001321760">
    <property type="component" value="Unassembled WGS sequence"/>
</dbReference>
<dbReference type="PANTHER" id="PTHR24148:SF78">
    <property type="entry name" value="HETEROKARYON INCOMPATIBILITY DOMAIN-CONTAINING PROTEIN"/>
    <property type="match status" value="1"/>
</dbReference>
<feature type="region of interest" description="Disordered" evidence="1">
    <location>
        <begin position="37"/>
        <end position="59"/>
    </location>
</feature>
<reference evidence="3" key="2">
    <citation type="submission" date="2023-05" db="EMBL/GenBank/DDBJ databases">
        <authorList>
            <consortium name="Lawrence Berkeley National Laboratory"/>
            <person name="Steindorff A."/>
            <person name="Hensen N."/>
            <person name="Bonometti L."/>
            <person name="Westerberg I."/>
            <person name="Brannstrom I.O."/>
            <person name="Guillou S."/>
            <person name="Cros-Aarteil S."/>
            <person name="Calhoun S."/>
            <person name="Haridas S."/>
            <person name="Kuo A."/>
            <person name="Mondo S."/>
            <person name="Pangilinan J."/>
            <person name="Riley R."/>
            <person name="Labutti K."/>
            <person name="Andreopoulos B."/>
            <person name="Lipzen A."/>
            <person name="Chen C."/>
            <person name="Yanf M."/>
            <person name="Daum C."/>
            <person name="Ng V."/>
            <person name="Clum A."/>
            <person name="Ohm R."/>
            <person name="Martin F."/>
            <person name="Silar P."/>
            <person name="Natvig D."/>
            <person name="Lalanne C."/>
            <person name="Gautier V."/>
            <person name="Ament-Velasquez S.L."/>
            <person name="Kruys A."/>
            <person name="Hutchinson M.I."/>
            <person name="Powell A.J."/>
            <person name="Barry K."/>
            <person name="Miller A.N."/>
            <person name="Grigoriev I.V."/>
            <person name="Debuchy R."/>
            <person name="Gladieux P."/>
            <person name="Thoren M.H."/>
            <person name="Johannesson H."/>
        </authorList>
    </citation>
    <scope>NUCLEOTIDE SEQUENCE</scope>
    <source>
        <strain evidence="3">PSN243</strain>
    </source>
</reference>
<sequence length="214" mass="24268">MAEIYASANRVVVWLGEASAESDMAFEVLGEAARKEGTVVDNHSEDSREGQLREGDSESRSIDAVRNLSEAQRVVFTVLERPWFQRIWEVSAARRILMKCGSSELERFIICSGLSAMHLPYDTRPGLQTLIPPITNLIRDEIFRPTRGAGQQVAASLRTHTLVELVDMYYTRKATKRVDKIYALLSMSSDCSKDPKTLEQIVRDIYRLIWGFQP</sequence>
<accession>A0AAV9GP88</accession>
<dbReference type="AlphaFoldDB" id="A0AAV9GP88"/>
<evidence type="ECO:0000256" key="1">
    <source>
        <dbReference type="SAM" id="MobiDB-lite"/>
    </source>
</evidence>
<protein>
    <recommendedName>
        <fullName evidence="2">Heterokaryon incompatibility domain-containing protein</fullName>
    </recommendedName>
</protein>
<evidence type="ECO:0000313" key="3">
    <source>
        <dbReference type="EMBL" id="KAK4450017.1"/>
    </source>
</evidence>
<evidence type="ECO:0000259" key="2">
    <source>
        <dbReference type="Pfam" id="PF06985"/>
    </source>
</evidence>
<dbReference type="PANTHER" id="PTHR24148">
    <property type="entry name" value="ANKYRIN REPEAT DOMAIN-CONTAINING PROTEIN 39 HOMOLOG-RELATED"/>
    <property type="match status" value="1"/>
</dbReference>
<keyword evidence="4" id="KW-1185">Reference proteome</keyword>
<gene>
    <name evidence="3" type="ORF">QBC34DRAFT_448432</name>
</gene>
<evidence type="ECO:0000313" key="4">
    <source>
        <dbReference type="Proteomes" id="UP001321760"/>
    </source>
</evidence>
<reference evidence="3" key="1">
    <citation type="journal article" date="2023" name="Mol. Phylogenet. Evol.">
        <title>Genome-scale phylogeny and comparative genomics of the fungal order Sordariales.</title>
        <authorList>
            <person name="Hensen N."/>
            <person name="Bonometti L."/>
            <person name="Westerberg I."/>
            <person name="Brannstrom I.O."/>
            <person name="Guillou S."/>
            <person name="Cros-Aarteil S."/>
            <person name="Calhoun S."/>
            <person name="Haridas S."/>
            <person name="Kuo A."/>
            <person name="Mondo S."/>
            <person name="Pangilinan J."/>
            <person name="Riley R."/>
            <person name="LaButti K."/>
            <person name="Andreopoulos B."/>
            <person name="Lipzen A."/>
            <person name="Chen C."/>
            <person name="Yan M."/>
            <person name="Daum C."/>
            <person name="Ng V."/>
            <person name="Clum A."/>
            <person name="Steindorff A."/>
            <person name="Ohm R.A."/>
            <person name="Martin F."/>
            <person name="Silar P."/>
            <person name="Natvig D.O."/>
            <person name="Lalanne C."/>
            <person name="Gautier V."/>
            <person name="Ament-Velasquez S.L."/>
            <person name="Kruys A."/>
            <person name="Hutchinson M.I."/>
            <person name="Powell A.J."/>
            <person name="Barry K."/>
            <person name="Miller A.N."/>
            <person name="Grigoriev I.V."/>
            <person name="Debuchy R."/>
            <person name="Gladieux P."/>
            <person name="Hiltunen Thoren M."/>
            <person name="Johannesson H."/>
        </authorList>
    </citation>
    <scope>NUCLEOTIDE SEQUENCE</scope>
    <source>
        <strain evidence="3">PSN243</strain>
    </source>
</reference>
<dbReference type="EMBL" id="MU865934">
    <property type="protein sequence ID" value="KAK4450017.1"/>
    <property type="molecule type" value="Genomic_DNA"/>
</dbReference>
<dbReference type="InterPro" id="IPR052895">
    <property type="entry name" value="HetReg/Transcr_Mod"/>
</dbReference>